<dbReference type="PANTHER" id="PTHR36437:SF2">
    <property type="entry name" value="GLYOXALASE_BLEOMYCIN RESISTANCE PROTEIN_DIOXYGENASE"/>
    <property type="match status" value="1"/>
</dbReference>
<protein>
    <submittedName>
        <fullName evidence="2">VOC family protein</fullName>
    </submittedName>
</protein>
<dbReference type="RefSeq" id="WP_212014472.1">
    <property type="nucleotide sequence ID" value="NZ_JAAFYZ010000116.1"/>
</dbReference>
<dbReference type="Gene3D" id="3.10.180.10">
    <property type="entry name" value="2,3-Dihydroxybiphenyl 1,2-Dioxygenase, domain 1"/>
    <property type="match status" value="1"/>
</dbReference>
<dbReference type="PROSITE" id="PS51819">
    <property type="entry name" value="VOC"/>
    <property type="match status" value="1"/>
</dbReference>
<proteinExistence type="predicted"/>
<comment type="caution">
    <text evidence="2">The sequence shown here is derived from an EMBL/GenBank/DDBJ whole genome shotgun (WGS) entry which is preliminary data.</text>
</comment>
<keyword evidence="3" id="KW-1185">Reference proteome</keyword>
<organism evidence="2 3">
    <name type="scientific">Catenulispora pinistramenti</name>
    <dbReference type="NCBI Taxonomy" id="2705254"/>
    <lineage>
        <taxon>Bacteria</taxon>
        <taxon>Bacillati</taxon>
        <taxon>Actinomycetota</taxon>
        <taxon>Actinomycetes</taxon>
        <taxon>Catenulisporales</taxon>
        <taxon>Catenulisporaceae</taxon>
        <taxon>Catenulispora</taxon>
    </lineage>
</organism>
<name>A0ABS5KXV4_9ACTN</name>
<feature type="domain" description="VOC" evidence="1">
    <location>
        <begin position="3"/>
        <end position="136"/>
    </location>
</feature>
<evidence type="ECO:0000313" key="2">
    <source>
        <dbReference type="EMBL" id="MBS2550840.1"/>
    </source>
</evidence>
<reference evidence="2 3" key="1">
    <citation type="submission" date="2020-02" db="EMBL/GenBank/DDBJ databases">
        <title>Acidophilic actinobacteria isolated from forest soil.</title>
        <authorList>
            <person name="Golinska P."/>
        </authorList>
    </citation>
    <scope>NUCLEOTIDE SEQUENCE [LARGE SCALE GENOMIC DNA]</scope>
    <source>
        <strain evidence="2 3">NL8</strain>
    </source>
</reference>
<dbReference type="PANTHER" id="PTHR36437">
    <property type="entry name" value="GLYOXALASE/BLEOMYCIN RESISTANCE PROTEIN/DIOXYGENASE"/>
    <property type="match status" value="1"/>
</dbReference>
<dbReference type="EMBL" id="JAAFYZ010000116">
    <property type="protein sequence ID" value="MBS2550840.1"/>
    <property type="molecule type" value="Genomic_DNA"/>
</dbReference>
<gene>
    <name evidence="2" type="ORF">KGQ19_28605</name>
</gene>
<dbReference type="InterPro" id="IPR004360">
    <property type="entry name" value="Glyas_Fos-R_dOase_dom"/>
</dbReference>
<evidence type="ECO:0000259" key="1">
    <source>
        <dbReference type="PROSITE" id="PS51819"/>
    </source>
</evidence>
<sequence>MISFTSTQLWVHDQDAALDFYTNKVGFVVRMDVTVPEMGNFRWLSVGPAHQPDISIVLMAIPGEPIMDDATRAKVEELTGKGFAGTLFLTSEDVDADYATLVERGVEFIEKPSDQIYGRDSSFRDPSGNHIRLMTAREMA</sequence>
<dbReference type="InterPro" id="IPR029068">
    <property type="entry name" value="Glyas_Bleomycin-R_OHBP_Dase"/>
</dbReference>
<evidence type="ECO:0000313" key="3">
    <source>
        <dbReference type="Proteomes" id="UP000730482"/>
    </source>
</evidence>
<dbReference type="Pfam" id="PF00903">
    <property type="entry name" value="Glyoxalase"/>
    <property type="match status" value="1"/>
</dbReference>
<dbReference type="Proteomes" id="UP000730482">
    <property type="component" value="Unassembled WGS sequence"/>
</dbReference>
<dbReference type="SUPFAM" id="SSF54593">
    <property type="entry name" value="Glyoxalase/Bleomycin resistance protein/Dihydroxybiphenyl dioxygenase"/>
    <property type="match status" value="1"/>
</dbReference>
<accession>A0ABS5KXV4</accession>
<dbReference type="InterPro" id="IPR037523">
    <property type="entry name" value="VOC_core"/>
</dbReference>